<feature type="region of interest" description="Disordered" evidence="1">
    <location>
        <begin position="167"/>
        <end position="209"/>
    </location>
</feature>
<sequence>MQSPSTIFNFLMVALVVVSISAAPYSHSEFEAQSIMPINGVGPERTRNIGPRHTDLRPGVLRRSDTLLMPKTATPRHTTTKTRRMVYGWGPRGFDEKDDGEGSSQSDLSLLAADPAETSEHVSKVTKQSAPSGPTKPKNGTTAQPPAEVIKTLCHFLISGNSSEKGTVMLDDKGNSSAIIPPKKSPGITTDALASPSSNKTGGDDKHNGKGDKYYLALSWCHEYMNHSSHDTGAHSGSTGGQKPTTSANGTTLVPPKSFDDPSTSGSKKSPSITSNVPVDTVSDDVREGIPADKPTTRKNFKIPSNLVPSF</sequence>
<dbReference type="OrthoDB" id="2500045at2759"/>
<accession>A0A180H0W7</accession>
<evidence type="ECO:0000256" key="2">
    <source>
        <dbReference type="SAM" id="SignalP"/>
    </source>
</evidence>
<gene>
    <name evidence="3" type="ORF">PTTG_05544</name>
</gene>
<reference evidence="3" key="1">
    <citation type="submission" date="2009-11" db="EMBL/GenBank/DDBJ databases">
        <authorList>
            <consortium name="The Broad Institute Genome Sequencing Platform"/>
            <person name="Ward D."/>
            <person name="Feldgarden M."/>
            <person name="Earl A."/>
            <person name="Young S.K."/>
            <person name="Zeng Q."/>
            <person name="Koehrsen M."/>
            <person name="Alvarado L."/>
            <person name="Berlin A."/>
            <person name="Bochicchio J."/>
            <person name="Borenstein D."/>
            <person name="Chapman S.B."/>
            <person name="Chen Z."/>
            <person name="Engels R."/>
            <person name="Freedman E."/>
            <person name="Gellesch M."/>
            <person name="Goldberg J."/>
            <person name="Griggs A."/>
            <person name="Gujja S."/>
            <person name="Heilman E."/>
            <person name="Heiman D."/>
            <person name="Hepburn T."/>
            <person name="Howarth C."/>
            <person name="Jen D."/>
            <person name="Larson L."/>
            <person name="Lewis B."/>
            <person name="Mehta T."/>
            <person name="Park D."/>
            <person name="Pearson M."/>
            <person name="Roberts A."/>
            <person name="Saif S."/>
            <person name="Shea T."/>
            <person name="Shenoy N."/>
            <person name="Sisk P."/>
            <person name="Stolte C."/>
            <person name="Sykes S."/>
            <person name="Thomson T."/>
            <person name="Walk T."/>
            <person name="White J."/>
            <person name="Yandava C."/>
            <person name="Izard J."/>
            <person name="Baranova O.V."/>
            <person name="Blanton J.M."/>
            <person name="Tanner A.C."/>
            <person name="Dewhirst F.E."/>
            <person name="Haas B."/>
            <person name="Nusbaum C."/>
            <person name="Birren B."/>
        </authorList>
    </citation>
    <scope>NUCLEOTIDE SEQUENCE [LARGE SCALE GENOMIC DNA]</scope>
    <source>
        <strain evidence="3">1-1 BBBD Race 1</strain>
    </source>
</reference>
<dbReference type="AlphaFoldDB" id="A0A180H0W7"/>
<feature type="signal peptide" evidence="2">
    <location>
        <begin position="1"/>
        <end position="22"/>
    </location>
</feature>
<feature type="compositionally biased region" description="Polar residues" evidence="1">
    <location>
        <begin position="235"/>
        <end position="252"/>
    </location>
</feature>
<reference evidence="3" key="2">
    <citation type="submission" date="2016-05" db="EMBL/GenBank/DDBJ databases">
        <title>Comparative analysis highlights variable genome content of wheat rusts and divergence of the mating loci.</title>
        <authorList>
            <person name="Cuomo C.A."/>
            <person name="Bakkeren G."/>
            <person name="Szabo L."/>
            <person name="Khalil H."/>
            <person name="Joly D."/>
            <person name="Goldberg J."/>
            <person name="Young S."/>
            <person name="Zeng Q."/>
            <person name="Fellers J."/>
        </authorList>
    </citation>
    <scope>NUCLEOTIDE SEQUENCE [LARGE SCALE GENOMIC DNA]</scope>
    <source>
        <strain evidence="3">1-1 BBBD Race 1</strain>
    </source>
</reference>
<feature type="compositionally biased region" description="Polar residues" evidence="1">
    <location>
        <begin position="125"/>
        <end position="144"/>
    </location>
</feature>
<reference evidence="4" key="4">
    <citation type="submission" date="2025-05" db="UniProtKB">
        <authorList>
            <consortium name="EnsemblFungi"/>
        </authorList>
    </citation>
    <scope>IDENTIFICATION</scope>
    <source>
        <strain evidence="4">isolate 1-1 / race 1 (BBBD)</strain>
    </source>
</reference>
<feature type="compositionally biased region" description="Polar residues" evidence="1">
    <location>
        <begin position="261"/>
        <end position="278"/>
    </location>
</feature>
<dbReference type="EMBL" id="ADAS02000007">
    <property type="protein sequence ID" value="OAV98424.1"/>
    <property type="molecule type" value="Genomic_DNA"/>
</dbReference>
<dbReference type="Proteomes" id="UP000005240">
    <property type="component" value="Unassembled WGS sequence"/>
</dbReference>
<dbReference type="VEuPathDB" id="FungiDB:PTTG_05544"/>
<evidence type="ECO:0000256" key="1">
    <source>
        <dbReference type="SAM" id="MobiDB-lite"/>
    </source>
</evidence>
<name>A0A180H0W7_PUCT1</name>
<proteinExistence type="predicted"/>
<evidence type="ECO:0000313" key="5">
    <source>
        <dbReference type="Proteomes" id="UP000005240"/>
    </source>
</evidence>
<keyword evidence="5" id="KW-1185">Reference proteome</keyword>
<feature type="chain" id="PRO_5008110503" description="Secreted protein" evidence="2">
    <location>
        <begin position="23"/>
        <end position="311"/>
    </location>
</feature>
<evidence type="ECO:0008006" key="6">
    <source>
        <dbReference type="Google" id="ProtNLM"/>
    </source>
</evidence>
<protein>
    <recommendedName>
        <fullName evidence="6">Secreted protein</fullName>
    </recommendedName>
</protein>
<feature type="region of interest" description="Disordered" evidence="1">
    <location>
        <begin position="230"/>
        <end position="311"/>
    </location>
</feature>
<feature type="region of interest" description="Disordered" evidence="1">
    <location>
        <begin position="75"/>
        <end position="144"/>
    </location>
</feature>
<feature type="compositionally biased region" description="Low complexity" evidence="1">
    <location>
        <begin position="103"/>
        <end position="114"/>
    </location>
</feature>
<keyword evidence="2" id="KW-0732">Signal</keyword>
<dbReference type="EnsemblFungi" id="PTTG_05544-t43_1">
    <property type="protein sequence ID" value="PTTG_05544-t43_1-p1"/>
    <property type="gene ID" value="PTTG_05544"/>
</dbReference>
<evidence type="ECO:0000313" key="3">
    <source>
        <dbReference type="EMBL" id="OAV98424.1"/>
    </source>
</evidence>
<reference evidence="4 5" key="3">
    <citation type="journal article" date="2017" name="G3 (Bethesda)">
        <title>Comparative analysis highlights variable genome content of wheat rusts and divergence of the mating loci.</title>
        <authorList>
            <person name="Cuomo C.A."/>
            <person name="Bakkeren G."/>
            <person name="Khalil H.B."/>
            <person name="Panwar V."/>
            <person name="Joly D."/>
            <person name="Linning R."/>
            <person name="Sakthikumar S."/>
            <person name="Song X."/>
            <person name="Adiconis X."/>
            <person name="Fan L."/>
            <person name="Goldberg J.M."/>
            <person name="Levin J.Z."/>
            <person name="Young S."/>
            <person name="Zeng Q."/>
            <person name="Anikster Y."/>
            <person name="Bruce M."/>
            <person name="Wang M."/>
            <person name="Yin C."/>
            <person name="McCallum B."/>
            <person name="Szabo L.J."/>
            <person name="Hulbert S."/>
            <person name="Chen X."/>
            <person name="Fellers J.P."/>
        </authorList>
    </citation>
    <scope>NUCLEOTIDE SEQUENCE</scope>
    <source>
        <strain evidence="5">Isolate 1-1 / race 1 (BBBD)</strain>
        <strain evidence="4">isolate 1-1 / race 1 (BBBD)</strain>
    </source>
</reference>
<organism evidence="3">
    <name type="scientific">Puccinia triticina (isolate 1-1 / race 1 (BBBD))</name>
    <name type="common">Brown leaf rust fungus</name>
    <dbReference type="NCBI Taxonomy" id="630390"/>
    <lineage>
        <taxon>Eukaryota</taxon>
        <taxon>Fungi</taxon>
        <taxon>Dikarya</taxon>
        <taxon>Basidiomycota</taxon>
        <taxon>Pucciniomycotina</taxon>
        <taxon>Pucciniomycetes</taxon>
        <taxon>Pucciniales</taxon>
        <taxon>Pucciniaceae</taxon>
        <taxon>Puccinia</taxon>
    </lineage>
</organism>
<evidence type="ECO:0000313" key="4">
    <source>
        <dbReference type="EnsemblFungi" id="PTTG_05544-t43_1-p1"/>
    </source>
</evidence>